<dbReference type="PROSITE" id="PS50206">
    <property type="entry name" value="RHODANESE_3"/>
    <property type="match status" value="1"/>
</dbReference>
<dbReference type="NCBIfam" id="NF008752">
    <property type="entry name" value="PRK11784.1-4"/>
    <property type="match status" value="1"/>
</dbReference>
<reference evidence="3 4" key="1">
    <citation type="submission" date="2020-07" db="EMBL/GenBank/DDBJ databases">
        <title>Vallitalea guaymasensis genome.</title>
        <authorList>
            <person name="Postec A."/>
        </authorList>
    </citation>
    <scope>NUCLEOTIDE SEQUENCE [LARGE SCALE GENOMIC DNA]</scope>
    <source>
        <strain evidence="3 4">Ra1766G1</strain>
    </source>
</reference>
<evidence type="ECO:0000259" key="2">
    <source>
        <dbReference type="PROSITE" id="PS50206"/>
    </source>
</evidence>
<protein>
    <submittedName>
        <fullName evidence="3">tRNA 2-selenouridine(34) synthase MnmH</fullName>
    </submittedName>
</protein>
<sequence length="354" mass="40466">METISIDKCLHMDRVIFIDVRTTKEFEEGTIPGAVNVPIFNNEERAYLGHTYKNVNKITAKEEGFEIASHKLPEIYAKIKKAAKGYSKIVIFCWRGGLRSKSIATVISLMHLPAYQLEGGYKAYRTYILKDFERRLTLPSPYIVLHGYTGCSKTLLLKALEKAGMPVLDLEGLANHRGSVFGGVGLGEQPPQKAFESYVYDKTISLDDSLVFVEAESSKIGRRVVPAYAINHIKTGIHVLVNLDKEIRIQRLLDDYMETNGTFEENLSFIKNSLTTIKSYMSNHDYNLMNEYIENGNLHDFVGLLLDNYYDPMYKKWKKYYGTFDYEVDSSDMDVAVRELIEIFNKESKIPRKG</sequence>
<dbReference type="NCBIfam" id="NF008750">
    <property type="entry name" value="PRK11784.1-2"/>
    <property type="match status" value="1"/>
</dbReference>
<dbReference type="InterPro" id="IPR027417">
    <property type="entry name" value="P-loop_NTPase"/>
</dbReference>
<name>A0A8J8M7K5_9FIRM</name>
<dbReference type="Pfam" id="PF00581">
    <property type="entry name" value="Rhodanese"/>
    <property type="match status" value="1"/>
</dbReference>
<dbReference type="Proteomes" id="UP000677305">
    <property type="component" value="Chromosome"/>
</dbReference>
<evidence type="ECO:0000313" key="3">
    <source>
        <dbReference type="EMBL" id="QUH27764.1"/>
    </source>
</evidence>
<dbReference type="InterPro" id="IPR036873">
    <property type="entry name" value="Rhodanese-like_dom_sf"/>
</dbReference>
<dbReference type="InterPro" id="IPR017582">
    <property type="entry name" value="SelU"/>
</dbReference>
<dbReference type="Gene3D" id="3.40.50.300">
    <property type="entry name" value="P-loop containing nucleotide triphosphate hydrolases"/>
    <property type="match status" value="1"/>
</dbReference>
<dbReference type="GO" id="GO:0002098">
    <property type="term" value="P:tRNA wobble uridine modification"/>
    <property type="evidence" value="ECO:0007669"/>
    <property type="project" value="InterPro"/>
</dbReference>
<dbReference type="SUPFAM" id="SSF52540">
    <property type="entry name" value="P-loop containing nucleoside triphosphate hydrolases"/>
    <property type="match status" value="1"/>
</dbReference>
<evidence type="ECO:0000313" key="4">
    <source>
        <dbReference type="Proteomes" id="UP000677305"/>
    </source>
</evidence>
<dbReference type="PANTHER" id="PTHR30401:SF0">
    <property type="entry name" value="TRNA 2-SELENOURIDINE SYNTHASE"/>
    <property type="match status" value="1"/>
</dbReference>
<dbReference type="Pfam" id="PF26341">
    <property type="entry name" value="AAA_SelU"/>
    <property type="match status" value="1"/>
</dbReference>
<gene>
    <name evidence="3" type="primary">mnmH</name>
    <name evidence="3" type="ORF">HYG85_02070</name>
</gene>
<dbReference type="EMBL" id="CP058561">
    <property type="protein sequence ID" value="QUH27764.1"/>
    <property type="molecule type" value="Genomic_DNA"/>
</dbReference>
<dbReference type="GO" id="GO:0043828">
    <property type="term" value="F:tRNA 2-selenouridine synthase activity"/>
    <property type="evidence" value="ECO:0007669"/>
    <property type="project" value="InterPro"/>
</dbReference>
<dbReference type="InterPro" id="IPR001763">
    <property type="entry name" value="Rhodanese-like_dom"/>
</dbReference>
<proteinExistence type="predicted"/>
<organism evidence="3 4">
    <name type="scientific">Vallitalea guaymasensis</name>
    <dbReference type="NCBI Taxonomy" id="1185412"/>
    <lineage>
        <taxon>Bacteria</taxon>
        <taxon>Bacillati</taxon>
        <taxon>Bacillota</taxon>
        <taxon>Clostridia</taxon>
        <taxon>Lachnospirales</taxon>
        <taxon>Vallitaleaceae</taxon>
        <taxon>Vallitalea</taxon>
    </lineage>
</organism>
<dbReference type="AlphaFoldDB" id="A0A8J8M7K5"/>
<dbReference type="PANTHER" id="PTHR30401">
    <property type="entry name" value="TRNA 2-SELENOURIDINE SYNTHASE"/>
    <property type="match status" value="1"/>
</dbReference>
<keyword evidence="1" id="KW-0711">Selenium</keyword>
<keyword evidence="4" id="KW-1185">Reference proteome</keyword>
<dbReference type="InterPro" id="IPR058840">
    <property type="entry name" value="AAA_SelU"/>
</dbReference>
<dbReference type="SUPFAM" id="SSF52821">
    <property type="entry name" value="Rhodanese/Cell cycle control phosphatase"/>
    <property type="match status" value="1"/>
</dbReference>
<dbReference type="KEGG" id="vgu:HYG85_02070"/>
<accession>A0A8J8M7K5</accession>
<dbReference type="NCBIfam" id="TIGR03167">
    <property type="entry name" value="tRNA_sel_U_synt"/>
    <property type="match status" value="1"/>
</dbReference>
<dbReference type="Gene3D" id="3.40.250.10">
    <property type="entry name" value="Rhodanese-like domain"/>
    <property type="match status" value="1"/>
</dbReference>
<evidence type="ECO:0000256" key="1">
    <source>
        <dbReference type="ARBA" id="ARBA00023266"/>
    </source>
</evidence>
<dbReference type="SMART" id="SM00450">
    <property type="entry name" value="RHOD"/>
    <property type="match status" value="1"/>
</dbReference>
<feature type="domain" description="Rhodanese" evidence="2">
    <location>
        <begin position="11"/>
        <end position="133"/>
    </location>
</feature>
<dbReference type="RefSeq" id="WP_212692080.1">
    <property type="nucleotide sequence ID" value="NZ_CP058561.1"/>
</dbReference>